<proteinExistence type="predicted"/>
<dbReference type="RefSeq" id="WP_171183070.1">
    <property type="nucleotide sequence ID" value="NZ_WTPX01000006.1"/>
</dbReference>
<dbReference type="InterPro" id="IPR006311">
    <property type="entry name" value="TAT_signal"/>
</dbReference>
<keyword evidence="2" id="KW-1185">Reference proteome</keyword>
<gene>
    <name evidence="1" type="ORF">LzC2_03400</name>
</gene>
<dbReference type="InterPro" id="IPR017850">
    <property type="entry name" value="Alkaline_phosphatase_core_sf"/>
</dbReference>
<organism evidence="1 2">
    <name type="scientific">Alienimonas chondri</name>
    <dbReference type="NCBI Taxonomy" id="2681879"/>
    <lineage>
        <taxon>Bacteria</taxon>
        <taxon>Pseudomonadati</taxon>
        <taxon>Planctomycetota</taxon>
        <taxon>Planctomycetia</taxon>
        <taxon>Planctomycetales</taxon>
        <taxon>Planctomycetaceae</taxon>
        <taxon>Alienimonas</taxon>
    </lineage>
</organism>
<dbReference type="InterPro" id="IPR011447">
    <property type="entry name" value="DUF1552"/>
</dbReference>
<reference evidence="1 2" key="1">
    <citation type="journal article" date="2020" name="Syst. Appl. Microbiol.">
        <title>Alienimonas chondri sp. nov., a novel planctomycete isolated from the biofilm of the red alga Chondrus crispus.</title>
        <authorList>
            <person name="Vitorino I."/>
            <person name="Albuquerque L."/>
            <person name="Wiegand S."/>
            <person name="Kallscheuer N."/>
            <person name="da Costa M.S."/>
            <person name="Lobo-da-Cunha A."/>
            <person name="Jogler C."/>
            <person name="Lage O.M."/>
        </authorList>
    </citation>
    <scope>NUCLEOTIDE SEQUENCE [LARGE SCALE GENOMIC DNA]</scope>
    <source>
        <strain evidence="1 2">LzC2</strain>
    </source>
</reference>
<dbReference type="EMBL" id="WTPX01000006">
    <property type="protein sequence ID" value="NNJ24286.1"/>
    <property type="molecule type" value="Genomic_DNA"/>
</dbReference>
<dbReference type="PROSITE" id="PS51318">
    <property type="entry name" value="TAT"/>
    <property type="match status" value="1"/>
</dbReference>
<dbReference type="Pfam" id="PF07586">
    <property type="entry name" value="HXXSHH"/>
    <property type="match status" value="1"/>
</dbReference>
<evidence type="ECO:0000313" key="1">
    <source>
        <dbReference type="EMBL" id="NNJ24286.1"/>
    </source>
</evidence>
<accession>A0ABX1VB65</accession>
<dbReference type="Proteomes" id="UP000609651">
    <property type="component" value="Unassembled WGS sequence"/>
</dbReference>
<dbReference type="SUPFAM" id="SSF53649">
    <property type="entry name" value="Alkaline phosphatase-like"/>
    <property type="match status" value="1"/>
</dbReference>
<name>A0ABX1VB65_9PLAN</name>
<protein>
    <recommendedName>
        <fullName evidence="3">DUF1552 domain-containing protein</fullName>
    </recommendedName>
</protein>
<evidence type="ECO:0008006" key="3">
    <source>
        <dbReference type="Google" id="ProtNLM"/>
    </source>
</evidence>
<evidence type="ECO:0000313" key="2">
    <source>
        <dbReference type="Proteomes" id="UP000609651"/>
    </source>
</evidence>
<sequence length="460" mass="50789">MSRPSRQRLSRESLTRRTLLRGAAGVSVALPLLEAMGVRAFAQEDADRPDPGKSHDGVPKRAVFCMWGLGINGRDFTPETEGPDFKTTPILEPLEPHRGEFTVVSGLKLTHSGGHGGDRTFLTGTATHDAGGQLRISCDQELAAAIGQETRYRSLVLGVKRGTGFGNPQDHTLSWTKSGTPLPAENRPHVLFDQLFRPDSKESVAAREAAFARRSSVLDSVMHDARDLHHALGQGDRSKLDEYLTGVRDLEVAMQEQKSWLHREKPEVAPIDFGSDQGLDPSKSGLDYRRYQRLMFDVITLALQSDSTRVVSYMPRMDNSDGTGAWKSEGNPYGYHTMTHHGEDPDKLKWFTKSDILYMQEWAYFLDRLKSVKEGDGTLLDHCMVTWGSSGGTINAHNNHHLPAVFCGGAAAGIRHQGHLVKEDRRLGDLWQTIFQAMGVPTPENFQGGEADGPITELLA</sequence>
<comment type="caution">
    <text evidence="1">The sequence shown here is derived from an EMBL/GenBank/DDBJ whole genome shotgun (WGS) entry which is preliminary data.</text>
</comment>